<feature type="compositionally biased region" description="Low complexity" evidence="3">
    <location>
        <begin position="1284"/>
        <end position="1298"/>
    </location>
</feature>
<evidence type="ECO:0000313" key="5">
    <source>
        <dbReference type="Proteomes" id="UP001148614"/>
    </source>
</evidence>
<feature type="compositionally biased region" description="Polar residues" evidence="3">
    <location>
        <begin position="2414"/>
        <end position="2434"/>
    </location>
</feature>
<feature type="compositionally biased region" description="Polar residues" evidence="3">
    <location>
        <begin position="957"/>
        <end position="967"/>
    </location>
</feature>
<feature type="compositionally biased region" description="Polar residues" evidence="3">
    <location>
        <begin position="2458"/>
        <end position="2475"/>
    </location>
</feature>
<gene>
    <name evidence="4" type="ORF">NPX13_g7216</name>
</gene>
<sequence length="2548" mass="280609">MHASSPLLFNYSFLSPPRASVQDGTYVPAPRQAPSLPSSPLSGASTIDDGELSSPILPPLQAPRLPERALGYLRTPPRSDRGAGEGEYVTASWGSPYPEADSHHLRRLSFSSGTSEESPLHQLEIDTPFLRPVPSISETQPAPLPLNPSLSGSAAVLANRARRPLSGITEEWIRQHTTNDPSAEHRHWLSDGTDDSEHSSLSGSISSNEAGWFEEADPRTPRPALHSAQVPGSAPRRLRNRSSNETLRQAILDRHIADTPAKMESLGVERSSSQDAASIHTIESNSDLTPRPATPTKSESNGVNGLSNGLGAQSALPTTPAKPTKQALSQTPRLKKKVPWRGKNILVLIPRDDERGQPGMAPMPLDAASTQSMFRSWEELGYNIKGFDLDAQQSEGALEYNSQSRNEWPQADDIAKERLSNKFRVTLPDLNAWKDYVNELAEAKLRALGVTFAEEEPAAPPSISPVGSNMSRQASNQFPPFPFSPPLPPPSVASNGHQGFPFPAPFISGGHSGPQSPAIPSVASPVSFNPPTGRFSSRASISVSPHELGFHMSGQPSPLGWSPQLLLQQQGLGRSGSPSMIPGMSPVSPFSPDGISPPMGLHQRHQSLQYPMLPHQFLQRQDSARASPRLQEVREDDEDETQTNPYDKSPSKTPEPAQFIQHNASNSLQKEIDEAEYHLEEQFRSQLEHEDYSPHNNEVEPVEADMPIQDFTEAEPLHARGPSVHFSGIGTESDEEPKLHHPQPHSRGHSLSQKPFFESDEVRDSTDEGSVHKHQPNAALPQRSDSTYGVDTNPNNLGTPAQNINLTNQLHQRSESIVSNPYAESESHSASKLHSRQGSHNSKPSLSKLNANAAEFKFNPKNNFTPGQFTFGGANPSAPSFTPASVQAPAFVPGIPQSATSSHFSVPSNTSSTFAKINPTAPVFSPHRSDFNFSLSGPKFNPDAKAFQPMGSFASSLTSAGASGNESTEARPKSIFGNIDLNSDDYAQPGKKSKAIPIVRPSSGHSQHSADADAANVPSLREERLEGGASRIKKQFRNDDNDDGDDIPLFAEPTPEPESIPHVEPEISVLEELERELSNEPDNVDNPVDTRDERDEEDDTVNVGDVTFASTVVSETTDGKLPSESNGTKATTSPSAASPDPDKVNWRPIEFTNETDIHDFNNARPFGDNEPRFDEHSKAHFSATAKPFVPGNFTFGTTDTVNIPFEPDYATQPDPLVEHLGESEEDRAGSPTPGPDFPSTVMAGKAQDVQDQLDLSPEPAPISSRGLLSSRFASPPPAPKGLKASRFAASPSASPASAKGTDSRHALSPSPVSEEQLLAPIVGSELRPDTHSYEPLPVSPPSDAGVAPADDGMDELTFEQIDAVMRDINDNDPTMGVKRMGWHQPSPERKISAIPINESSPTHLPPQLPFRSESRSPSPPQYRSLPHEHLRPKPSTELEDPFIDPPRSAVSHSFDAPIRRLNADDIPESEWDDAFSASEQGKLEQRVHYFDGHVNELVGNLLASRLDPLENTLGTIQQVLGKLSQRGSSTQRDRRSFSAEVQESDADDEDEELPIRRSMSPRRDRRLEQIRVAVMDAMSQHQAARSLESAQFAPVEEPQTKEDSAIVKAIEDLKVQITENGSKFQSDDIRTIVEEAIKSRMPQMPTPVIEDDEKMDQKLVEMQLKVEVLEARLHAEESRIDTERLRSQELEERLRVGETKVEAEATNRRAAEDRTVELRRQLEQAETKVEVEIMNRSIFDQRIHDLEDRLKAQESKTDVELSSRRAAEDRLSEVQRLLRIASEEEDRLRAVLEERDHKIRAIEQASGKTSMRLTLLEAAQSNAEQTQAELKNRLNIADSELRDSREEARHWRSEAEQARDSAARQADDFVQAVNENKHFHKLIDTLSVQLEENERIRDNWRAKFVSLQDDMAHAAQEITEENSRRSKKEQALLARQEVLDARLQAEARTRERLEVEVERLENGERAGMRAVSECKRLEGLLADLRNDNHNLHLQVSAAQREAQEARDAAMVEKQRAQLVIEEAKEAAAIEIQQAQLEIQETKESIAADLDRAQLQIQVAKDEASAEVDRAQQEVMEVRTLAAIEAQQARESISAELEAARDQVQIAKADYEDEIAKLRAELDQVRMDADTANAHHEMMLEEAQYSKETELQAMKAAKANELEELSRKHQNELEDVQARYERQISNTTEDAQRTEQNLLERLSLSASKTEHLQDRVAHLEDKVQIAQEAAKAAAQAAAQASKTIVMPEASAHPGPAGQTKQLAQAMQLPEKISPQALRESIMVLQEQLQAREQRIEELEQTVSDLDPDAATKISKRDDEITWLRELLAVRHGDLQDIIAALSADHYDREGVKDAAIRLKANLQMEEQERERAMNGGSALNLPNIAATISKAATPRVAQAVGPLAAAWGSWRKSNQSSLNLSGAKSSPATGRNATPSKSNSLSSQNGLLSGLMTPPASGIRNTPQAEPSQPQPTAFGNTGRRFTAEQFANRSRGSSMTPRPAADKTPLASTPPPRQERKEPPRTPPMMQSHSYDDDAQMEEFDDASFFDD</sequence>
<feature type="region of interest" description="Disordered" evidence="3">
    <location>
        <begin position="2414"/>
        <end position="2548"/>
    </location>
</feature>
<feature type="region of interest" description="Disordered" evidence="3">
    <location>
        <begin position="177"/>
        <end position="335"/>
    </location>
</feature>
<feature type="region of interest" description="Disordered" evidence="3">
    <location>
        <begin position="1367"/>
        <end position="1451"/>
    </location>
</feature>
<reference evidence="4" key="1">
    <citation type="submission" date="2022-07" db="EMBL/GenBank/DDBJ databases">
        <title>Genome Sequence of Xylaria arbuscula.</title>
        <authorList>
            <person name="Buettner E."/>
        </authorList>
    </citation>
    <scope>NUCLEOTIDE SEQUENCE</scope>
    <source>
        <strain evidence="4">VT107</strain>
    </source>
</reference>
<feature type="region of interest" description="Disordered" evidence="3">
    <location>
        <begin position="20"/>
        <end position="52"/>
    </location>
</feature>
<feature type="compositionally biased region" description="Polar residues" evidence="3">
    <location>
        <begin position="1123"/>
        <end position="1136"/>
    </location>
</feature>
<feature type="compositionally biased region" description="Acidic residues" evidence="3">
    <location>
        <begin position="2533"/>
        <end position="2548"/>
    </location>
</feature>
<feature type="compositionally biased region" description="Low complexity" evidence="3">
    <location>
        <begin position="300"/>
        <end position="311"/>
    </location>
</feature>
<evidence type="ECO:0000313" key="4">
    <source>
        <dbReference type="EMBL" id="KAJ3566226.1"/>
    </source>
</evidence>
<feature type="compositionally biased region" description="Basic and acidic residues" evidence="3">
    <location>
        <begin position="1425"/>
        <end position="1436"/>
    </location>
</feature>
<feature type="compositionally biased region" description="Low complexity" evidence="3">
    <location>
        <begin position="570"/>
        <end position="588"/>
    </location>
</feature>
<keyword evidence="5" id="KW-1185">Reference proteome</keyword>
<dbReference type="PANTHER" id="PTHR32083:SF0">
    <property type="entry name" value="CILIA AND FLAGELLA-ASSOCIATED PROTEIN 58"/>
    <property type="match status" value="1"/>
</dbReference>
<dbReference type="PANTHER" id="PTHR32083">
    <property type="entry name" value="CILIA AND FLAGELLA-ASSOCIATED PROTEIN 58-RELATED"/>
    <property type="match status" value="1"/>
</dbReference>
<feature type="region of interest" description="Disordered" evidence="3">
    <location>
        <begin position="620"/>
        <end position="846"/>
    </location>
</feature>
<feature type="coiled-coil region" evidence="2">
    <location>
        <begin position="2347"/>
        <end position="2374"/>
    </location>
</feature>
<dbReference type="EMBL" id="JANPWZ010001383">
    <property type="protein sequence ID" value="KAJ3566226.1"/>
    <property type="molecule type" value="Genomic_DNA"/>
</dbReference>
<feature type="compositionally biased region" description="Basic and acidic residues" evidence="3">
    <location>
        <begin position="1216"/>
        <end position="1228"/>
    </location>
</feature>
<dbReference type="VEuPathDB" id="FungiDB:F4678DRAFT_63553"/>
<evidence type="ECO:0000256" key="3">
    <source>
        <dbReference type="SAM" id="MobiDB-lite"/>
    </source>
</evidence>
<keyword evidence="1 2" id="KW-0175">Coiled coil</keyword>
<protein>
    <recommendedName>
        <fullName evidence="6">Myosin class II heavy chain</fullName>
    </recommendedName>
</protein>
<proteinExistence type="predicted"/>
<feature type="compositionally biased region" description="Polar residues" evidence="3">
    <location>
        <begin position="465"/>
        <end position="477"/>
    </location>
</feature>
<feature type="compositionally biased region" description="Polar residues" evidence="3">
    <location>
        <begin position="2485"/>
        <end position="2496"/>
    </location>
</feature>
<evidence type="ECO:0008006" key="6">
    <source>
        <dbReference type="Google" id="ProtNLM"/>
    </source>
</evidence>
<feature type="compositionally biased region" description="Polar residues" evidence="3">
    <location>
        <begin position="660"/>
        <end position="669"/>
    </location>
</feature>
<feature type="region of interest" description="Disordered" evidence="3">
    <location>
        <begin position="957"/>
        <end position="1063"/>
    </location>
</feature>
<comment type="caution">
    <text evidence="4">The sequence shown here is derived from an EMBL/GenBank/DDBJ whole genome shotgun (WGS) entry which is preliminary data.</text>
</comment>
<feature type="coiled-coil region" evidence="2">
    <location>
        <begin position="1943"/>
        <end position="2235"/>
    </location>
</feature>
<feature type="region of interest" description="Disordered" evidence="3">
    <location>
        <begin position="1522"/>
        <end position="1561"/>
    </location>
</feature>
<feature type="compositionally biased region" description="Pro residues" evidence="3">
    <location>
        <begin position="479"/>
        <end position="491"/>
    </location>
</feature>
<feature type="compositionally biased region" description="Basic and acidic residues" evidence="3">
    <location>
        <begin position="760"/>
        <end position="771"/>
    </location>
</feature>
<feature type="compositionally biased region" description="Polar residues" evidence="3">
    <location>
        <begin position="270"/>
        <end position="288"/>
    </location>
</feature>
<organism evidence="4 5">
    <name type="scientific">Xylaria arbuscula</name>
    <dbReference type="NCBI Taxonomy" id="114810"/>
    <lineage>
        <taxon>Eukaryota</taxon>
        <taxon>Fungi</taxon>
        <taxon>Dikarya</taxon>
        <taxon>Ascomycota</taxon>
        <taxon>Pezizomycotina</taxon>
        <taxon>Sordariomycetes</taxon>
        <taxon>Xylariomycetidae</taxon>
        <taxon>Xylariales</taxon>
        <taxon>Xylariaceae</taxon>
        <taxon>Xylaria</taxon>
    </lineage>
</organism>
<feature type="compositionally biased region" description="Acidic residues" evidence="3">
    <location>
        <begin position="1542"/>
        <end position="1552"/>
    </location>
</feature>
<feature type="compositionally biased region" description="Basic and acidic residues" evidence="3">
    <location>
        <begin position="670"/>
        <end position="693"/>
    </location>
</feature>
<feature type="region of interest" description="Disordered" evidence="3">
    <location>
        <begin position="1075"/>
        <end position="1147"/>
    </location>
</feature>
<feature type="region of interest" description="Disordered" evidence="3">
    <location>
        <begin position="73"/>
        <end position="96"/>
    </location>
</feature>
<evidence type="ECO:0000256" key="1">
    <source>
        <dbReference type="ARBA" id="ARBA00023054"/>
    </source>
</evidence>
<dbReference type="GO" id="GO:0005856">
    <property type="term" value="C:cytoskeleton"/>
    <property type="evidence" value="ECO:0007669"/>
    <property type="project" value="TreeGrafter"/>
</dbReference>
<feature type="compositionally biased region" description="Polar residues" evidence="3">
    <location>
        <begin position="783"/>
        <end position="819"/>
    </location>
</feature>
<dbReference type="Proteomes" id="UP001148614">
    <property type="component" value="Unassembled WGS sequence"/>
</dbReference>
<feature type="compositionally biased region" description="Low complexity" evidence="3">
    <location>
        <begin position="28"/>
        <end position="45"/>
    </location>
</feature>
<feature type="region of interest" description="Disordered" evidence="3">
    <location>
        <begin position="457"/>
        <end position="499"/>
    </location>
</feature>
<accession>A0A9W8TKZ9</accession>
<name>A0A9W8TKZ9_9PEZI</name>
<feature type="region of interest" description="Disordered" evidence="3">
    <location>
        <begin position="1841"/>
        <end position="1863"/>
    </location>
</feature>
<feature type="compositionally biased region" description="Low complexity" evidence="3">
    <location>
        <begin position="2435"/>
        <end position="2450"/>
    </location>
</feature>
<evidence type="ECO:0000256" key="2">
    <source>
        <dbReference type="SAM" id="Coils"/>
    </source>
</evidence>
<feature type="region of interest" description="Disordered" evidence="3">
    <location>
        <begin position="1155"/>
        <end position="1174"/>
    </location>
</feature>
<feature type="region of interest" description="Disordered" evidence="3">
    <location>
        <begin position="1207"/>
        <end position="1352"/>
    </location>
</feature>
<feature type="region of interest" description="Disordered" evidence="3">
    <location>
        <begin position="570"/>
        <end position="602"/>
    </location>
</feature>